<sequence length="75" mass="7601">MKRRILVLAVASAAFGLPVTAATPSLAAPAGHGSVHAAEATRPVPADDPPGGDDEWRPADEPVQGPVDGPAGPWW</sequence>
<evidence type="ECO:0000256" key="1">
    <source>
        <dbReference type="SAM" id="MobiDB-lite"/>
    </source>
</evidence>
<protein>
    <recommendedName>
        <fullName evidence="5">Secreted protein</fullName>
    </recommendedName>
</protein>
<comment type="caution">
    <text evidence="3">The sequence shown here is derived from an EMBL/GenBank/DDBJ whole genome shotgun (WGS) entry which is preliminary data.</text>
</comment>
<feature type="signal peptide" evidence="2">
    <location>
        <begin position="1"/>
        <end position="21"/>
    </location>
</feature>
<feature type="chain" id="PRO_5039059790" description="Secreted protein" evidence="2">
    <location>
        <begin position="22"/>
        <end position="75"/>
    </location>
</feature>
<name>A0A919IJM3_9ACTN</name>
<proteinExistence type="predicted"/>
<evidence type="ECO:0000313" key="3">
    <source>
        <dbReference type="EMBL" id="GID67019.1"/>
    </source>
</evidence>
<gene>
    <name evidence="3" type="ORF">Acy02nite_49000</name>
</gene>
<evidence type="ECO:0000313" key="4">
    <source>
        <dbReference type="Proteomes" id="UP000619479"/>
    </source>
</evidence>
<accession>A0A919IJM3</accession>
<dbReference type="Proteomes" id="UP000619479">
    <property type="component" value="Unassembled WGS sequence"/>
</dbReference>
<keyword evidence="4" id="KW-1185">Reference proteome</keyword>
<dbReference type="EMBL" id="BOMH01000037">
    <property type="protein sequence ID" value="GID67019.1"/>
    <property type="molecule type" value="Genomic_DNA"/>
</dbReference>
<keyword evidence="2" id="KW-0732">Signal</keyword>
<organism evidence="3 4">
    <name type="scientific">Actinoplanes cyaneus</name>
    <dbReference type="NCBI Taxonomy" id="52696"/>
    <lineage>
        <taxon>Bacteria</taxon>
        <taxon>Bacillati</taxon>
        <taxon>Actinomycetota</taxon>
        <taxon>Actinomycetes</taxon>
        <taxon>Micromonosporales</taxon>
        <taxon>Micromonosporaceae</taxon>
        <taxon>Actinoplanes</taxon>
    </lineage>
</organism>
<evidence type="ECO:0000256" key="2">
    <source>
        <dbReference type="SAM" id="SignalP"/>
    </source>
</evidence>
<feature type="region of interest" description="Disordered" evidence="1">
    <location>
        <begin position="24"/>
        <end position="75"/>
    </location>
</feature>
<evidence type="ECO:0008006" key="5">
    <source>
        <dbReference type="Google" id="ProtNLM"/>
    </source>
</evidence>
<dbReference type="AlphaFoldDB" id="A0A919IJM3"/>
<reference evidence="3" key="1">
    <citation type="submission" date="2021-01" db="EMBL/GenBank/DDBJ databases">
        <title>Whole genome shotgun sequence of Actinoplanes cyaneus NBRC 14990.</title>
        <authorList>
            <person name="Komaki H."/>
            <person name="Tamura T."/>
        </authorList>
    </citation>
    <scope>NUCLEOTIDE SEQUENCE</scope>
    <source>
        <strain evidence="3">NBRC 14990</strain>
    </source>
</reference>